<dbReference type="PROSITE" id="PS00599">
    <property type="entry name" value="AA_TRANSFER_CLASS_2"/>
    <property type="match status" value="1"/>
</dbReference>
<dbReference type="Proteomes" id="UP000383932">
    <property type="component" value="Unassembled WGS sequence"/>
</dbReference>
<dbReference type="GO" id="GO:0009102">
    <property type="term" value="P:biotin biosynthetic process"/>
    <property type="evidence" value="ECO:0007669"/>
    <property type="project" value="TreeGrafter"/>
</dbReference>
<dbReference type="Pfam" id="PF00155">
    <property type="entry name" value="Aminotran_1_2"/>
    <property type="match status" value="1"/>
</dbReference>
<evidence type="ECO:0000256" key="6">
    <source>
        <dbReference type="SAM" id="MobiDB-lite"/>
    </source>
</evidence>
<reference evidence="8 9" key="1">
    <citation type="journal article" date="2019" name="Fungal Biol. Biotechnol.">
        <title>Draft genome sequence of fastidious pathogen Ceratobasidium theobromae, which causes vascular-streak dieback in Theobroma cacao.</title>
        <authorList>
            <person name="Ali S.S."/>
            <person name="Asman A."/>
            <person name="Shao J."/>
            <person name="Firmansyah A.P."/>
            <person name="Susilo A.W."/>
            <person name="Rosmana A."/>
            <person name="McMahon P."/>
            <person name="Junaid M."/>
            <person name="Guest D."/>
            <person name="Kheng T.Y."/>
            <person name="Meinhardt L.W."/>
            <person name="Bailey B.A."/>
        </authorList>
    </citation>
    <scope>NUCLEOTIDE SEQUENCE [LARGE SCALE GENOMIC DNA]</scope>
    <source>
        <strain evidence="8 9">CT2</strain>
    </source>
</reference>
<comment type="cofactor">
    <cofactor evidence="1 5">
        <name>pyridoxal 5'-phosphate</name>
        <dbReference type="ChEBI" id="CHEBI:597326"/>
    </cofactor>
</comment>
<dbReference type="PANTHER" id="PTHR13693">
    <property type="entry name" value="CLASS II AMINOTRANSFERASE/8-AMINO-7-OXONONANOATE SYNTHASE"/>
    <property type="match status" value="1"/>
</dbReference>
<comment type="similarity">
    <text evidence="2">Belongs to the class-II pyridoxal-phosphate-dependent aminotransferase family. BioF subfamily.</text>
</comment>
<dbReference type="SUPFAM" id="SSF53383">
    <property type="entry name" value="PLP-dependent transferases"/>
    <property type="match status" value="1"/>
</dbReference>
<name>A0A5N5QJB2_9AGAM</name>
<dbReference type="EMBL" id="SSOP01000092">
    <property type="protein sequence ID" value="KAB5591724.1"/>
    <property type="molecule type" value="Genomic_DNA"/>
</dbReference>
<feature type="compositionally biased region" description="Basic and acidic residues" evidence="6">
    <location>
        <begin position="18"/>
        <end position="30"/>
    </location>
</feature>
<evidence type="ECO:0000256" key="5">
    <source>
        <dbReference type="RuleBase" id="RU003693"/>
    </source>
</evidence>
<feature type="region of interest" description="Disordered" evidence="6">
    <location>
        <begin position="342"/>
        <end position="370"/>
    </location>
</feature>
<dbReference type="GO" id="GO:0030170">
    <property type="term" value="F:pyridoxal phosphate binding"/>
    <property type="evidence" value="ECO:0007669"/>
    <property type="project" value="InterPro"/>
</dbReference>
<keyword evidence="3" id="KW-0808">Transferase</keyword>
<protein>
    <submittedName>
        <fullName evidence="8">8-amino-7-oxononanoate synthase</fullName>
    </submittedName>
</protein>
<dbReference type="InterPro" id="IPR015422">
    <property type="entry name" value="PyrdxlP-dep_Trfase_small"/>
</dbReference>
<gene>
    <name evidence="8" type="ORF">CTheo_4838</name>
</gene>
<comment type="caution">
    <text evidence="8">The sequence shown here is derived from an EMBL/GenBank/DDBJ whole genome shotgun (WGS) entry which is preliminary data.</text>
</comment>
<dbReference type="InterPro" id="IPR015421">
    <property type="entry name" value="PyrdxlP-dep_Trfase_major"/>
</dbReference>
<dbReference type="GO" id="GO:0016740">
    <property type="term" value="F:transferase activity"/>
    <property type="evidence" value="ECO:0007669"/>
    <property type="project" value="UniProtKB-KW"/>
</dbReference>
<evidence type="ECO:0000313" key="9">
    <source>
        <dbReference type="Proteomes" id="UP000383932"/>
    </source>
</evidence>
<evidence type="ECO:0000259" key="7">
    <source>
        <dbReference type="Pfam" id="PF00155"/>
    </source>
</evidence>
<dbReference type="OrthoDB" id="2382073at2759"/>
<organism evidence="8 9">
    <name type="scientific">Ceratobasidium theobromae</name>
    <dbReference type="NCBI Taxonomy" id="1582974"/>
    <lineage>
        <taxon>Eukaryota</taxon>
        <taxon>Fungi</taxon>
        <taxon>Dikarya</taxon>
        <taxon>Basidiomycota</taxon>
        <taxon>Agaricomycotina</taxon>
        <taxon>Agaricomycetes</taxon>
        <taxon>Cantharellales</taxon>
        <taxon>Ceratobasidiaceae</taxon>
        <taxon>Ceratobasidium</taxon>
    </lineage>
</organism>
<dbReference type="Gene3D" id="3.40.640.10">
    <property type="entry name" value="Type I PLP-dependent aspartate aminotransferase-like (Major domain)"/>
    <property type="match status" value="1"/>
</dbReference>
<evidence type="ECO:0000256" key="3">
    <source>
        <dbReference type="ARBA" id="ARBA00022679"/>
    </source>
</evidence>
<proteinExistence type="inferred from homology"/>
<evidence type="ECO:0000256" key="4">
    <source>
        <dbReference type="ARBA" id="ARBA00022898"/>
    </source>
</evidence>
<keyword evidence="4 5" id="KW-0663">Pyridoxal phosphate</keyword>
<dbReference type="InterPro" id="IPR001917">
    <property type="entry name" value="Aminotrans_II_pyridoxalP_BS"/>
</dbReference>
<dbReference type="AlphaFoldDB" id="A0A5N5QJB2"/>
<evidence type="ECO:0000256" key="1">
    <source>
        <dbReference type="ARBA" id="ARBA00001933"/>
    </source>
</evidence>
<dbReference type="InterPro" id="IPR015424">
    <property type="entry name" value="PyrdxlP-dep_Trfase"/>
</dbReference>
<feature type="domain" description="Aminotransferase class I/classII large" evidence="7">
    <location>
        <begin position="45"/>
        <end position="430"/>
    </location>
</feature>
<feature type="compositionally biased region" description="Low complexity" evidence="6">
    <location>
        <begin position="356"/>
        <end position="370"/>
    </location>
</feature>
<evidence type="ECO:0000256" key="2">
    <source>
        <dbReference type="ARBA" id="ARBA00010008"/>
    </source>
</evidence>
<dbReference type="Gene3D" id="3.90.1150.10">
    <property type="entry name" value="Aspartate Aminotransferase, domain 1"/>
    <property type="match status" value="1"/>
</dbReference>
<evidence type="ECO:0000313" key="8">
    <source>
        <dbReference type="EMBL" id="KAB5591724.1"/>
    </source>
</evidence>
<accession>A0A5N5QJB2</accession>
<feature type="region of interest" description="Disordered" evidence="6">
    <location>
        <begin position="18"/>
        <end position="40"/>
    </location>
</feature>
<keyword evidence="9" id="KW-1185">Reference proteome</keyword>
<dbReference type="InterPro" id="IPR004839">
    <property type="entry name" value="Aminotransferase_I/II_large"/>
</dbReference>
<dbReference type="PANTHER" id="PTHR13693:SF77">
    <property type="entry name" value="8-AMINO-7-OXONONANOATE SYNTHASE"/>
    <property type="match status" value="1"/>
</dbReference>
<sequence length="458" mass="50293">MVDGQSILQRQMRAALDSRRDRSILRRPHPDAFIPPPRNLATPPVDFSSNDYLSLSSYRPLREHFLHTLSGAPQVLGSGGSRLLDGTHGEHVQLEERLARFFRPDDTLVTRSAGQGAISPTTALLFNSGFDANAALFSVLPQPNDWIVYDALVHASVHDGMRASRVPVGRRLPFEHSSVRDLEIKLRYVLDSDKGRGTVFFALEALYSMDGDLAPLTEILRVVEGLLPAERRCVIVDEAHSTGIYGSGRGLVEQLGLGERVHVRLHTFGKAMASSGAVVLCDALTREYLINYARSFIFTTAPTIASVIAMGCSFDMVENGTTERFIDLLRTRLKNVPSRVMALPPHLQSDPPTRSPNPTSDASASPSTLPTPIIPILTPCPRPLAQHLRDQGFLARPITNPTVPKGEERVRICLHAENTEQEVNGLVDALVEWAEEQIRKGSGVGGQERTLFISNAKL</sequence>
<dbReference type="InterPro" id="IPR050087">
    <property type="entry name" value="AON_synthase_class-II"/>
</dbReference>